<keyword evidence="1" id="KW-0472">Membrane</keyword>
<dbReference type="STRING" id="4072.A0A2G3AJ14"/>
<dbReference type="PANTHER" id="PTHR28080">
    <property type="entry name" value="PEROXISOMAL BIOGENESIS FACTOR 3"/>
    <property type="match status" value="1"/>
</dbReference>
<reference evidence="2 3" key="2">
    <citation type="journal article" date="2017" name="Genome Biol.">
        <title>New reference genome sequences of hot pepper reveal the massive evolution of plant disease-resistance genes by retroduplication.</title>
        <authorList>
            <person name="Kim S."/>
            <person name="Park J."/>
            <person name="Yeom S.I."/>
            <person name="Kim Y.M."/>
            <person name="Seo E."/>
            <person name="Kim K.T."/>
            <person name="Kim M.S."/>
            <person name="Lee J.M."/>
            <person name="Cheong K."/>
            <person name="Shin H.S."/>
            <person name="Kim S.B."/>
            <person name="Han K."/>
            <person name="Lee J."/>
            <person name="Park M."/>
            <person name="Lee H.A."/>
            <person name="Lee H.Y."/>
            <person name="Lee Y."/>
            <person name="Oh S."/>
            <person name="Lee J.H."/>
            <person name="Choi E."/>
            <person name="Choi E."/>
            <person name="Lee S.E."/>
            <person name="Jeon J."/>
            <person name="Kim H."/>
            <person name="Choi G."/>
            <person name="Song H."/>
            <person name="Lee J."/>
            <person name="Lee S.C."/>
            <person name="Kwon J.K."/>
            <person name="Lee H.Y."/>
            <person name="Koo N."/>
            <person name="Hong Y."/>
            <person name="Kim R.W."/>
            <person name="Kang W.H."/>
            <person name="Huh J.H."/>
            <person name="Kang B.C."/>
            <person name="Yang T.J."/>
            <person name="Lee Y.H."/>
            <person name="Bennetzen J.L."/>
            <person name="Choi D."/>
        </authorList>
    </citation>
    <scope>NUCLEOTIDE SEQUENCE [LARGE SCALE GENOMIC DNA]</scope>
    <source>
        <strain evidence="3">cv. CM334</strain>
    </source>
</reference>
<organism evidence="2 3">
    <name type="scientific">Capsicum annuum</name>
    <name type="common">Capsicum pepper</name>
    <dbReference type="NCBI Taxonomy" id="4072"/>
    <lineage>
        <taxon>Eukaryota</taxon>
        <taxon>Viridiplantae</taxon>
        <taxon>Streptophyta</taxon>
        <taxon>Embryophyta</taxon>
        <taxon>Tracheophyta</taxon>
        <taxon>Spermatophyta</taxon>
        <taxon>Magnoliopsida</taxon>
        <taxon>eudicotyledons</taxon>
        <taxon>Gunneridae</taxon>
        <taxon>Pentapetalae</taxon>
        <taxon>asterids</taxon>
        <taxon>lamiids</taxon>
        <taxon>Solanales</taxon>
        <taxon>Solanaceae</taxon>
        <taxon>Solanoideae</taxon>
        <taxon>Capsiceae</taxon>
        <taxon>Capsicum</taxon>
    </lineage>
</organism>
<name>A0A2G3AJ14_CAPAN</name>
<dbReference type="Gramene" id="PHT94224">
    <property type="protein sequence ID" value="PHT94224"/>
    <property type="gene ID" value="T459_02106"/>
</dbReference>
<proteinExistence type="predicted"/>
<reference evidence="2 3" key="1">
    <citation type="journal article" date="2014" name="Nat. Genet.">
        <title>Genome sequence of the hot pepper provides insights into the evolution of pungency in Capsicum species.</title>
        <authorList>
            <person name="Kim S."/>
            <person name="Park M."/>
            <person name="Yeom S.I."/>
            <person name="Kim Y.M."/>
            <person name="Lee J.M."/>
            <person name="Lee H.A."/>
            <person name="Seo E."/>
            <person name="Choi J."/>
            <person name="Cheong K."/>
            <person name="Kim K.T."/>
            <person name="Jung K."/>
            <person name="Lee G.W."/>
            <person name="Oh S.K."/>
            <person name="Bae C."/>
            <person name="Kim S.B."/>
            <person name="Lee H.Y."/>
            <person name="Kim S.Y."/>
            <person name="Kim M.S."/>
            <person name="Kang B.C."/>
            <person name="Jo Y.D."/>
            <person name="Yang H.B."/>
            <person name="Jeong H.J."/>
            <person name="Kang W.H."/>
            <person name="Kwon J.K."/>
            <person name="Shin C."/>
            <person name="Lim J.Y."/>
            <person name="Park J.H."/>
            <person name="Huh J.H."/>
            <person name="Kim J.S."/>
            <person name="Kim B.D."/>
            <person name="Cohen O."/>
            <person name="Paran I."/>
            <person name="Suh M.C."/>
            <person name="Lee S.B."/>
            <person name="Kim Y.K."/>
            <person name="Shin Y."/>
            <person name="Noh S.J."/>
            <person name="Park J."/>
            <person name="Seo Y.S."/>
            <person name="Kwon S.Y."/>
            <person name="Kim H.A."/>
            <person name="Park J.M."/>
            <person name="Kim H.J."/>
            <person name="Choi S.B."/>
            <person name="Bosland P.W."/>
            <person name="Reeves G."/>
            <person name="Jo S.H."/>
            <person name="Lee B.W."/>
            <person name="Cho H.T."/>
            <person name="Choi H.S."/>
            <person name="Lee M.S."/>
            <person name="Yu Y."/>
            <person name="Do Choi Y."/>
            <person name="Park B.S."/>
            <person name="van Deynze A."/>
            <person name="Ashrafi H."/>
            <person name="Hill T."/>
            <person name="Kim W.T."/>
            <person name="Pai H.S."/>
            <person name="Ahn H.K."/>
            <person name="Yeam I."/>
            <person name="Giovannoni J.J."/>
            <person name="Rose J.K."/>
            <person name="Sorensen I."/>
            <person name="Lee S.J."/>
            <person name="Kim R.W."/>
            <person name="Choi I.Y."/>
            <person name="Choi B.S."/>
            <person name="Lim J.S."/>
            <person name="Lee Y.H."/>
            <person name="Choi D."/>
        </authorList>
    </citation>
    <scope>NUCLEOTIDE SEQUENCE [LARGE SCALE GENOMIC DNA]</scope>
    <source>
        <strain evidence="3">cv. CM334</strain>
    </source>
</reference>
<sequence length="173" mass="20275">MKPKAEAEAKVEDYQEPPENAKLFVGNLPYDADREFWRRHKRKVYVIFGVLGSGYLLYKLYEGHRRRLSDLERELADEKRNEELIGSQIKENFEKIQTIANSTTLPHVMRYLSSRIEEELDLTHLMERLVKGKGKPNSLTAAEKLELWNRLKIFKFHQNGVVSLGDHNTNLIH</sequence>
<dbReference type="PANTHER" id="PTHR28080:SF5">
    <property type="entry name" value="PEROXISOME BIOGENESIS PROTEIN 3-2-LIKE"/>
    <property type="match status" value="1"/>
</dbReference>
<dbReference type="GO" id="GO:0005778">
    <property type="term" value="C:peroxisomal membrane"/>
    <property type="evidence" value="ECO:0007669"/>
    <property type="project" value="InterPro"/>
</dbReference>
<dbReference type="EMBL" id="AYRZ02000001">
    <property type="protein sequence ID" value="PHT94224.1"/>
    <property type="molecule type" value="Genomic_DNA"/>
</dbReference>
<gene>
    <name evidence="2" type="ORF">T459_02106</name>
</gene>
<protein>
    <submittedName>
        <fullName evidence="2">Peroxisome biogenesis protein 3-2</fullName>
    </submittedName>
</protein>
<dbReference type="OMA" id="FTRTACA"/>
<keyword evidence="3" id="KW-1185">Reference proteome</keyword>
<evidence type="ECO:0000313" key="2">
    <source>
        <dbReference type="EMBL" id="PHT94224.1"/>
    </source>
</evidence>
<dbReference type="Proteomes" id="UP000222542">
    <property type="component" value="Unassembled WGS sequence"/>
</dbReference>
<dbReference type="GO" id="GO:0007031">
    <property type="term" value="P:peroxisome organization"/>
    <property type="evidence" value="ECO:0007669"/>
    <property type="project" value="InterPro"/>
</dbReference>
<evidence type="ECO:0000256" key="1">
    <source>
        <dbReference type="SAM" id="Phobius"/>
    </source>
</evidence>
<dbReference type="InterPro" id="IPR006966">
    <property type="entry name" value="Peroxin-3"/>
</dbReference>
<dbReference type="AlphaFoldDB" id="A0A2G3AJ14"/>
<keyword evidence="1" id="KW-0812">Transmembrane</keyword>
<keyword evidence="1" id="KW-1133">Transmembrane helix</keyword>
<feature type="transmembrane region" description="Helical" evidence="1">
    <location>
        <begin position="44"/>
        <end position="61"/>
    </location>
</feature>
<evidence type="ECO:0000313" key="3">
    <source>
        <dbReference type="Proteomes" id="UP000222542"/>
    </source>
</evidence>
<comment type="caution">
    <text evidence="2">The sequence shown here is derived from an EMBL/GenBank/DDBJ whole genome shotgun (WGS) entry which is preliminary data.</text>
</comment>
<accession>A0A2G3AJ14</accession>